<dbReference type="EMBL" id="JYIU01000046">
    <property type="protein sequence ID" value="KJL17797.1"/>
    <property type="molecule type" value="Genomic_DNA"/>
</dbReference>
<evidence type="ECO:0000259" key="11">
    <source>
        <dbReference type="SMART" id="SM00642"/>
    </source>
</evidence>
<dbReference type="PANTHER" id="PTHR43651">
    <property type="entry name" value="1,4-ALPHA-GLUCAN-BRANCHING ENZYME"/>
    <property type="match status" value="1"/>
</dbReference>
<comment type="caution">
    <text evidence="12">The sequence shown here is derived from an EMBL/GenBank/DDBJ whole genome shotgun (WGS) entry which is preliminary data.</text>
</comment>
<dbReference type="NCBIfam" id="TIGR01515">
    <property type="entry name" value="branching_enzym"/>
    <property type="match status" value="1"/>
</dbReference>
<organism evidence="12 13">
    <name type="scientific">Microbacterium foliorum</name>
    <dbReference type="NCBI Taxonomy" id="104336"/>
    <lineage>
        <taxon>Bacteria</taxon>
        <taxon>Bacillati</taxon>
        <taxon>Actinomycetota</taxon>
        <taxon>Actinomycetes</taxon>
        <taxon>Micrococcales</taxon>
        <taxon>Microbacteriaceae</taxon>
        <taxon>Microbacterium</taxon>
    </lineage>
</organism>
<evidence type="ECO:0000256" key="7">
    <source>
        <dbReference type="ARBA" id="ARBA00023056"/>
    </source>
</evidence>
<dbReference type="NCBIfam" id="NF008967">
    <property type="entry name" value="PRK12313.1"/>
    <property type="match status" value="1"/>
</dbReference>
<dbReference type="InterPro" id="IPR044143">
    <property type="entry name" value="GlgB_N_E_set_prok"/>
</dbReference>
<dbReference type="InterPro" id="IPR004193">
    <property type="entry name" value="Glyco_hydro_13_N"/>
</dbReference>
<dbReference type="Gene3D" id="2.60.40.1180">
    <property type="entry name" value="Golgi alpha-mannosidase II"/>
    <property type="match status" value="1"/>
</dbReference>
<dbReference type="Proteomes" id="UP000033572">
    <property type="component" value="Unassembled WGS sequence"/>
</dbReference>
<dbReference type="Gene3D" id="2.60.40.10">
    <property type="entry name" value="Immunoglobulins"/>
    <property type="match status" value="2"/>
</dbReference>
<dbReference type="InterPro" id="IPR014756">
    <property type="entry name" value="Ig_E-set"/>
</dbReference>
<dbReference type="InterPro" id="IPR013783">
    <property type="entry name" value="Ig-like_fold"/>
</dbReference>
<evidence type="ECO:0000256" key="4">
    <source>
        <dbReference type="ARBA" id="ARBA00022600"/>
    </source>
</evidence>
<dbReference type="Pfam" id="PF02806">
    <property type="entry name" value="Alpha-amylase_C"/>
    <property type="match status" value="1"/>
</dbReference>
<evidence type="ECO:0000256" key="1">
    <source>
        <dbReference type="ARBA" id="ARBA00000826"/>
    </source>
</evidence>
<dbReference type="RefSeq" id="WP_045255204.1">
    <property type="nucleotide sequence ID" value="NZ_CP031425.1"/>
</dbReference>
<dbReference type="CDD" id="cd11322">
    <property type="entry name" value="AmyAc_Glg_BE"/>
    <property type="match status" value="1"/>
</dbReference>
<proteinExistence type="inferred from homology"/>
<dbReference type="PATRIC" id="fig|104336.4.peg.2938"/>
<dbReference type="InterPro" id="IPR013780">
    <property type="entry name" value="Glyco_hydro_b"/>
</dbReference>
<reference evidence="12 13" key="1">
    <citation type="submission" date="2015-02" db="EMBL/GenBank/DDBJ databases">
        <title>Draft genome sequences of ten Microbacterium spp. with emphasis on heavy metal contaminated environments.</title>
        <authorList>
            <person name="Corretto E."/>
        </authorList>
    </citation>
    <scope>NUCLEOTIDE SEQUENCE [LARGE SCALE GENOMIC DNA]</scope>
    <source>
        <strain evidence="12 13">DSM 12966</strain>
    </source>
</reference>
<keyword evidence="6 9" id="KW-0808">Transferase</keyword>
<dbReference type="GeneID" id="94444276"/>
<comment type="similarity">
    <text evidence="3 9">Belongs to the glycosyl hydrolase 13 family. GlgB subfamily.</text>
</comment>
<evidence type="ECO:0000256" key="5">
    <source>
        <dbReference type="ARBA" id="ARBA00022676"/>
    </source>
</evidence>
<dbReference type="Pfam" id="PF02922">
    <property type="entry name" value="CBM_48"/>
    <property type="match status" value="1"/>
</dbReference>
<comment type="pathway">
    <text evidence="2 9">Glycan biosynthesis; glycogen biosynthesis.</text>
</comment>
<evidence type="ECO:0000256" key="9">
    <source>
        <dbReference type="HAMAP-Rule" id="MF_00685"/>
    </source>
</evidence>
<dbReference type="InterPro" id="IPR017853">
    <property type="entry name" value="GH"/>
</dbReference>
<dbReference type="SMART" id="SM00642">
    <property type="entry name" value="Aamy"/>
    <property type="match status" value="1"/>
</dbReference>
<feature type="active site" description="Proton donor" evidence="9 10">
    <location>
        <position position="460"/>
    </location>
</feature>
<dbReference type="PIRSF" id="PIRSF000463">
    <property type="entry name" value="GlgB"/>
    <property type="match status" value="1"/>
</dbReference>
<dbReference type="Pfam" id="PF22019">
    <property type="entry name" value="GlgB_N"/>
    <property type="match status" value="1"/>
</dbReference>
<accession>A0A0F0KA29</accession>
<feature type="active site" description="Nucleophile" evidence="9 10">
    <location>
        <position position="407"/>
    </location>
</feature>
<dbReference type="PANTHER" id="PTHR43651:SF3">
    <property type="entry name" value="1,4-ALPHA-GLUCAN-BRANCHING ENZYME"/>
    <property type="match status" value="1"/>
</dbReference>
<dbReference type="InterPro" id="IPR006407">
    <property type="entry name" value="GlgB"/>
</dbReference>
<dbReference type="NCBIfam" id="NF003811">
    <property type="entry name" value="PRK05402.1"/>
    <property type="match status" value="1"/>
</dbReference>
<evidence type="ECO:0000256" key="6">
    <source>
        <dbReference type="ARBA" id="ARBA00022679"/>
    </source>
</evidence>
<dbReference type="GO" id="GO:0004553">
    <property type="term" value="F:hydrolase activity, hydrolyzing O-glycosyl compounds"/>
    <property type="evidence" value="ECO:0007669"/>
    <property type="project" value="InterPro"/>
</dbReference>
<evidence type="ECO:0000256" key="10">
    <source>
        <dbReference type="PIRSR" id="PIRSR000463-1"/>
    </source>
</evidence>
<dbReference type="EC" id="2.4.1.18" evidence="9"/>
<name>A0A0F0KA29_9MICO</name>
<dbReference type="GO" id="GO:0003844">
    <property type="term" value="F:1,4-alpha-glucan branching enzyme activity"/>
    <property type="evidence" value="ECO:0007669"/>
    <property type="project" value="UniProtKB-UniRule"/>
</dbReference>
<dbReference type="GO" id="GO:0005829">
    <property type="term" value="C:cytosol"/>
    <property type="evidence" value="ECO:0007669"/>
    <property type="project" value="TreeGrafter"/>
</dbReference>
<dbReference type="KEGG" id="mfol:DXT68_07725"/>
<dbReference type="FunFam" id="3.20.20.80:FF:000003">
    <property type="entry name" value="1,4-alpha-glucan branching enzyme GlgB"/>
    <property type="match status" value="1"/>
</dbReference>
<protein>
    <recommendedName>
        <fullName evidence="9">1,4-alpha-glucan branching enzyme GlgB</fullName>
        <ecNumber evidence="9">2.4.1.18</ecNumber>
    </recommendedName>
    <alternativeName>
        <fullName evidence="9">1,4-alpha-D-glucan:1,4-alpha-D-glucan 6-glucosyl-transferase</fullName>
    </alternativeName>
    <alternativeName>
        <fullName evidence="9">Alpha-(1-&gt;4)-glucan branching enzyme</fullName>
    </alternativeName>
    <alternativeName>
        <fullName evidence="9">Glycogen branching enzyme</fullName>
        <shortName evidence="9">BE</shortName>
    </alternativeName>
</protein>
<dbReference type="SUPFAM" id="SSF51445">
    <property type="entry name" value="(Trans)glycosidases"/>
    <property type="match status" value="1"/>
</dbReference>
<evidence type="ECO:0000256" key="8">
    <source>
        <dbReference type="ARBA" id="ARBA00023277"/>
    </source>
</evidence>
<comment type="subunit">
    <text evidence="9">Monomer.</text>
</comment>
<keyword evidence="4 9" id="KW-0321">Glycogen metabolism</keyword>
<evidence type="ECO:0000313" key="12">
    <source>
        <dbReference type="EMBL" id="KJL17797.1"/>
    </source>
</evidence>
<keyword evidence="7 9" id="KW-0320">Glycogen biosynthesis</keyword>
<gene>
    <name evidence="9 12" type="primary">glgB</name>
    <name evidence="12" type="ORF">RN50_02898</name>
</gene>
<dbReference type="InterPro" id="IPR037439">
    <property type="entry name" value="Branching_enzy"/>
</dbReference>
<dbReference type="HAMAP" id="MF_00685">
    <property type="entry name" value="GlgB"/>
    <property type="match status" value="1"/>
</dbReference>
<dbReference type="InterPro" id="IPR006047">
    <property type="entry name" value="GH13_cat_dom"/>
</dbReference>
<comment type="function">
    <text evidence="9">Catalyzes the formation of the alpha-1,6-glucosidic linkages in glycogen by scission of a 1,4-alpha-linked oligosaccharide from growing alpha-1,4-glucan chains and the subsequent attachment of the oligosaccharide to the alpha-1,6 position.</text>
</comment>
<dbReference type="GO" id="GO:0005978">
    <property type="term" value="P:glycogen biosynthetic process"/>
    <property type="evidence" value="ECO:0007669"/>
    <property type="project" value="UniProtKB-UniRule"/>
</dbReference>
<dbReference type="Pfam" id="PF00128">
    <property type="entry name" value="Alpha-amylase"/>
    <property type="match status" value="1"/>
</dbReference>
<dbReference type="CDD" id="cd02855">
    <property type="entry name" value="E_set_GBE_prok_N"/>
    <property type="match status" value="1"/>
</dbReference>
<keyword evidence="13" id="KW-1185">Reference proteome</keyword>
<dbReference type="UniPathway" id="UPA00164"/>
<dbReference type="AlphaFoldDB" id="A0A0F0KA29"/>
<dbReference type="Gene3D" id="3.20.20.80">
    <property type="entry name" value="Glycosidases"/>
    <property type="match status" value="1"/>
</dbReference>
<sequence length="735" mass="80977">MSHAEDTTMTSEWTAVAAGGHHDPHAVLGSHPATDASGRTATVIRARRPLAESVAAVFDDGSRLELAHVAEGIWEAQHPGAPVAYRLATAYAGDDDETIVGDPYRHSPTLGELDLHLIAEGRHERLWDALGAHPRVVDGESGVAFAVWAPNATAVRVVGDVNGWSGESHAMRSMGGSGIWELFVPDLAVGMTYKYQIRTRDGSWIFKADPMAQAAQVPPETASVITQSTYAWSDGAWMTRRAATHAVAQPLSVYEVHLGSWRGGLSYRDAADPLIAHVTEIGFTHVEFMPLAEHPFGGSWGYQVSGYYAATSRFGSPDDLRYLIDRLHQAGIGVIMDWVPGHFPKDAFALARFDGQPLYEHPDPRRGEHQDWGTLIFDYGRAEVRGFLVANALFWLSEFHVDGLRVDAVASMLYLDYSRNDGEWEPNIHGGRENLEAIRFLQEVNATAYRVHPGVLMIAEESTSFPGVTAPTDHAGLGFGFKWNMGWMNDSLQYIERDPMYRAHHEGEMTFSFVYAFGENYLLPISHDEVVHGKGSLVSKMPGDHWHKLANVRAYLGYMWGHPGKKLLFMGQEFGQLGEWSESRELDWWLLDQPSHAQLQSFVGELNRAYRAQAPLWERDSDGSSFSRLGAPSWDPNVIAFERRDAHGGRVAVISNFAGLERSGYRLTLPGAGVWQEILNTDASAYGGRGSGNLGMVVAHDDGDGVASATMTLPALSTIWLRYEGEPHVPTITHG</sequence>
<dbReference type="SUPFAM" id="SSF51011">
    <property type="entry name" value="Glycosyl hydrolase domain"/>
    <property type="match status" value="1"/>
</dbReference>
<dbReference type="InterPro" id="IPR054169">
    <property type="entry name" value="GlgB_N"/>
</dbReference>
<keyword evidence="8 9" id="KW-0119">Carbohydrate metabolism</keyword>
<feature type="domain" description="Glycosyl hydrolase family 13 catalytic" evidence="11">
    <location>
        <begin position="255"/>
        <end position="610"/>
    </location>
</feature>
<evidence type="ECO:0000313" key="13">
    <source>
        <dbReference type="Proteomes" id="UP000033572"/>
    </source>
</evidence>
<keyword evidence="5 9" id="KW-0328">Glycosyltransferase</keyword>
<evidence type="ECO:0000256" key="2">
    <source>
        <dbReference type="ARBA" id="ARBA00004964"/>
    </source>
</evidence>
<dbReference type="GO" id="GO:0043169">
    <property type="term" value="F:cation binding"/>
    <property type="evidence" value="ECO:0007669"/>
    <property type="project" value="InterPro"/>
</dbReference>
<comment type="catalytic activity">
    <reaction evidence="1 9">
        <text>Transfers a segment of a (1-&gt;4)-alpha-D-glucan chain to a primary hydroxy group in a similar glucan chain.</text>
        <dbReference type="EC" id="2.4.1.18"/>
    </reaction>
</comment>
<dbReference type="FunFam" id="2.60.40.10:FF:000169">
    <property type="entry name" value="1,4-alpha-glucan branching enzyme GlgB"/>
    <property type="match status" value="1"/>
</dbReference>
<dbReference type="InterPro" id="IPR006048">
    <property type="entry name" value="A-amylase/branching_C"/>
</dbReference>
<evidence type="ECO:0000256" key="3">
    <source>
        <dbReference type="ARBA" id="ARBA00009000"/>
    </source>
</evidence>
<dbReference type="SUPFAM" id="SSF81296">
    <property type="entry name" value="E set domains"/>
    <property type="match status" value="2"/>
</dbReference>